<gene>
    <name evidence="1" type="ORF">SOCE26_067920</name>
</gene>
<protein>
    <submittedName>
        <fullName evidence="1">Uncharacterized protein</fullName>
    </submittedName>
</protein>
<dbReference type="EMBL" id="CP012673">
    <property type="protein sequence ID" value="AUX45310.1"/>
    <property type="molecule type" value="Genomic_DNA"/>
</dbReference>
<reference evidence="1 2" key="1">
    <citation type="submission" date="2015-09" db="EMBL/GenBank/DDBJ databases">
        <title>Sorangium comparison.</title>
        <authorList>
            <person name="Zaburannyi N."/>
            <person name="Bunk B."/>
            <person name="Overmann J."/>
            <person name="Mueller R."/>
        </authorList>
    </citation>
    <scope>NUCLEOTIDE SEQUENCE [LARGE SCALE GENOMIC DNA]</scope>
    <source>
        <strain evidence="1 2">So ce26</strain>
    </source>
</reference>
<dbReference type="OrthoDB" id="8115254at2"/>
<accession>A0A2L0F182</accession>
<dbReference type="AlphaFoldDB" id="A0A2L0F182"/>
<sequence length="699" mass="74813">MPSQPSSSNVPVCFRSGPGSAAAWRRARQAALFAFAALPVACSDLGPGDGELAEIEGGEAVELADGEVASAAQALALPFPIDPRKSLLVTDVDIVSEFKLEEVLQQLIDQSGVTGLTPTTLFHQLLDTHRTDASGLFPDVEHCDEVPGSRNDIHPPFNPNEISLVVPFEQQVPTGSRNGWPMFCPRDIGNDATRDPFSDPSASHAFMATTLANRFDLASPQGADCGEYRLVFARRSGASSALVRSFIIFEARLPNPNPSLGRQACRPVVEFWQNLSDPAKSPATRASELKAFYFNGLPDFEPVIHIDHYGSVEGPERGQIRTNDFTFNTVGLSALNTTWTLRELKLRHGTSSDPSLSIVPSFVNDNPAAKLFAPITSTDPRIVAFQGSVFPGAVDRLAATDDINRFAYRAPLPVEINAGESVASPLHNNYLNAFGDGGTLKAAITSKLSAAGSGLTAEQIVARAQTLSCAGCHQPMRRDGNSTSTLDVGVPGAFFPRSLSFTHTSEKTEPIDGTSRRRFLISDALIDVFLPYRKQVMEEFLLNNPVLGFETLSAWTPTSALLFHHTGRVKEGIASLEVRPLARTSTVTSASFSTADLTPVGNKVKLEIFVPKVPAGQILAGSVEARLSIPSAGINTLSVGSVSLSGATQGAFNTVVFPDLPASAVTALNAAPSDVQLQFLVTLPISSRPYYLDKVRFEN</sequence>
<evidence type="ECO:0000313" key="2">
    <source>
        <dbReference type="Proteomes" id="UP000238348"/>
    </source>
</evidence>
<proteinExistence type="predicted"/>
<evidence type="ECO:0000313" key="1">
    <source>
        <dbReference type="EMBL" id="AUX45310.1"/>
    </source>
</evidence>
<name>A0A2L0F182_SORCE</name>
<dbReference type="Proteomes" id="UP000238348">
    <property type="component" value="Chromosome"/>
</dbReference>
<organism evidence="1 2">
    <name type="scientific">Sorangium cellulosum</name>
    <name type="common">Polyangium cellulosum</name>
    <dbReference type="NCBI Taxonomy" id="56"/>
    <lineage>
        <taxon>Bacteria</taxon>
        <taxon>Pseudomonadati</taxon>
        <taxon>Myxococcota</taxon>
        <taxon>Polyangia</taxon>
        <taxon>Polyangiales</taxon>
        <taxon>Polyangiaceae</taxon>
        <taxon>Sorangium</taxon>
    </lineage>
</organism>